<dbReference type="InterPro" id="IPR007374">
    <property type="entry name" value="ASCH_domain"/>
</dbReference>
<proteinExistence type="predicted"/>
<gene>
    <name evidence="2" type="ORF">SAMN04489796_101295</name>
</gene>
<dbReference type="EMBL" id="FNCZ01000001">
    <property type="protein sequence ID" value="SDG68640.1"/>
    <property type="molecule type" value="Genomic_DNA"/>
</dbReference>
<dbReference type="Pfam" id="PF04266">
    <property type="entry name" value="ASCH"/>
    <property type="match status" value="1"/>
</dbReference>
<feature type="domain" description="ASCH" evidence="1">
    <location>
        <begin position="56"/>
        <end position="180"/>
    </location>
</feature>
<dbReference type="SUPFAM" id="SSF88697">
    <property type="entry name" value="PUA domain-like"/>
    <property type="match status" value="1"/>
</dbReference>
<name>A0A1G7WBX6_9FLAO</name>
<reference evidence="3" key="1">
    <citation type="submission" date="2016-10" db="EMBL/GenBank/DDBJ databases">
        <authorList>
            <person name="Varghese N."/>
            <person name="Submissions S."/>
        </authorList>
    </citation>
    <scope>NUCLEOTIDE SEQUENCE [LARGE SCALE GENOMIC DNA]</scope>
    <source>
        <strain evidence="3">DSM 15363</strain>
    </source>
</reference>
<sequence length="182" mass="21056">MKHIAFLLLLILTSCKNDTKTDIQTENSIDKSVYDMWHNYTASHPEFSKDELPDSWYFHNNKKDANRLTELVVNGKKKAGSGLYTWYEDASADLPKIGTKHIITDFDGKAKAIIEIKNVDTIPFNQITKDYASLDMGTTIDPLQKWKKAHWDFFASTMEQSEDTPIEEMLIVCERFETIWPE</sequence>
<dbReference type="PROSITE" id="PS51257">
    <property type="entry name" value="PROKAR_LIPOPROTEIN"/>
    <property type="match status" value="1"/>
</dbReference>
<evidence type="ECO:0000313" key="2">
    <source>
        <dbReference type="EMBL" id="SDG68640.1"/>
    </source>
</evidence>
<dbReference type="InterPro" id="IPR009326">
    <property type="entry name" value="DUF984"/>
</dbReference>
<dbReference type="PIRSF" id="PIRSF021320">
    <property type="entry name" value="DUF984"/>
    <property type="match status" value="1"/>
</dbReference>
<evidence type="ECO:0000313" key="3">
    <source>
        <dbReference type="Proteomes" id="UP000199492"/>
    </source>
</evidence>
<protein>
    <submittedName>
        <fullName evidence="2">Uncharacterized protein YhfF</fullName>
    </submittedName>
</protein>
<evidence type="ECO:0000259" key="1">
    <source>
        <dbReference type="SMART" id="SM01022"/>
    </source>
</evidence>
<dbReference type="PANTHER" id="PTHR39203">
    <property type="entry name" value="CYTOPLASMIC PROTEIN-RELATED"/>
    <property type="match status" value="1"/>
</dbReference>
<dbReference type="Gene3D" id="3.10.400.10">
    <property type="entry name" value="Sulfate adenylyltransferase"/>
    <property type="match status" value="1"/>
</dbReference>
<dbReference type="Proteomes" id="UP000199492">
    <property type="component" value="Unassembled WGS sequence"/>
</dbReference>
<keyword evidence="3" id="KW-1185">Reference proteome</keyword>
<dbReference type="OrthoDB" id="9807542at2"/>
<dbReference type="STRING" id="262004.SAMN04489796_101295"/>
<dbReference type="CDD" id="cd06553">
    <property type="entry name" value="ASCH_Ef3133_like"/>
    <property type="match status" value="1"/>
</dbReference>
<dbReference type="AlphaFoldDB" id="A0A1G7WBX6"/>
<dbReference type="SMART" id="SM01022">
    <property type="entry name" value="ASCH"/>
    <property type="match status" value="1"/>
</dbReference>
<dbReference type="RefSeq" id="WP_092465808.1">
    <property type="nucleotide sequence ID" value="NZ_FNCZ01000001.1"/>
</dbReference>
<dbReference type="InterPro" id="IPR015947">
    <property type="entry name" value="PUA-like_sf"/>
</dbReference>
<organism evidence="2 3">
    <name type="scientific">Winogradskyella thalassocola</name>
    <dbReference type="NCBI Taxonomy" id="262004"/>
    <lineage>
        <taxon>Bacteria</taxon>
        <taxon>Pseudomonadati</taxon>
        <taxon>Bacteroidota</taxon>
        <taxon>Flavobacteriia</taxon>
        <taxon>Flavobacteriales</taxon>
        <taxon>Flavobacteriaceae</taxon>
        <taxon>Winogradskyella</taxon>
    </lineage>
</organism>
<dbReference type="PANTHER" id="PTHR39203:SF1">
    <property type="entry name" value="CYTOPLASMIC PROTEIN"/>
    <property type="match status" value="1"/>
</dbReference>
<accession>A0A1G7WBX6</accession>